<gene>
    <name evidence="2" type="ORF">ACFQ5G_03345</name>
</gene>
<feature type="region of interest" description="Disordered" evidence="1">
    <location>
        <begin position="1"/>
        <end position="33"/>
    </location>
</feature>
<comment type="caution">
    <text evidence="2">The sequence shown here is derived from an EMBL/GenBank/DDBJ whole genome shotgun (WGS) entry which is preliminary data.</text>
</comment>
<protein>
    <submittedName>
        <fullName evidence="2">Uncharacterized protein</fullName>
    </submittedName>
</protein>
<feature type="compositionally biased region" description="Gly residues" evidence="1">
    <location>
        <begin position="8"/>
        <end position="17"/>
    </location>
</feature>
<reference evidence="3" key="1">
    <citation type="journal article" date="2019" name="Int. J. Syst. Evol. Microbiol.">
        <title>The Global Catalogue of Microorganisms (GCM) 10K type strain sequencing project: providing services to taxonomists for standard genome sequencing and annotation.</title>
        <authorList>
            <consortium name="The Broad Institute Genomics Platform"/>
            <consortium name="The Broad Institute Genome Sequencing Center for Infectious Disease"/>
            <person name="Wu L."/>
            <person name="Ma J."/>
        </authorList>
    </citation>
    <scope>NUCLEOTIDE SEQUENCE [LARGE SCALE GENOMIC DNA]</scope>
    <source>
        <strain evidence="3">CCM 7526</strain>
    </source>
</reference>
<dbReference type="EMBL" id="JBHTMK010000005">
    <property type="protein sequence ID" value="MFD1364376.1"/>
    <property type="molecule type" value="Genomic_DNA"/>
</dbReference>
<accession>A0ABW4A1A8</accession>
<evidence type="ECO:0000313" key="3">
    <source>
        <dbReference type="Proteomes" id="UP001597183"/>
    </source>
</evidence>
<dbReference type="Proteomes" id="UP001597183">
    <property type="component" value="Unassembled WGS sequence"/>
</dbReference>
<dbReference type="RefSeq" id="WP_317791679.1">
    <property type="nucleotide sequence ID" value="NZ_AP028461.1"/>
</dbReference>
<proteinExistence type="predicted"/>
<sequence>MHDESGDGEGGQQGGVGDAVPAQSPAGAGIAVPRTIADTMSRNVAVGAVAKKAGQ</sequence>
<keyword evidence="3" id="KW-1185">Reference proteome</keyword>
<evidence type="ECO:0000256" key="1">
    <source>
        <dbReference type="SAM" id="MobiDB-lite"/>
    </source>
</evidence>
<name>A0ABW4A1A8_9ACTN</name>
<evidence type="ECO:0000313" key="2">
    <source>
        <dbReference type="EMBL" id="MFD1364376.1"/>
    </source>
</evidence>
<organism evidence="2 3">
    <name type="scientific">Actinoplanes sichuanensis</name>
    <dbReference type="NCBI Taxonomy" id="512349"/>
    <lineage>
        <taxon>Bacteria</taxon>
        <taxon>Bacillati</taxon>
        <taxon>Actinomycetota</taxon>
        <taxon>Actinomycetes</taxon>
        <taxon>Micromonosporales</taxon>
        <taxon>Micromonosporaceae</taxon>
        <taxon>Actinoplanes</taxon>
    </lineage>
</organism>